<evidence type="ECO:0000256" key="1">
    <source>
        <dbReference type="SAM" id="Phobius"/>
    </source>
</evidence>
<organism evidence="2 3">
    <name type="scientific">Mycobacterium deserti</name>
    <dbReference type="NCBI Taxonomy" id="2978347"/>
    <lineage>
        <taxon>Bacteria</taxon>
        <taxon>Bacillati</taxon>
        <taxon>Actinomycetota</taxon>
        <taxon>Actinomycetes</taxon>
        <taxon>Mycobacteriales</taxon>
        <taxon>Mycobacteriaceae</taxon>
        <taxon>Mycobacterium</taxon>
    </lineage>
</organism>
<evidence type="ECO:0000313" key="2">
    <source>
        <dbReference type="EMBL" id="MCT7657640.1"/>
    </source>
</evidence>
<dbReference type="EMBL" id="JAODWD010000001">
    <property type="protein sequence ID" value="MCT7657640.1"/>
    <property type="molecule type" value="Genomic_DNA"/>
</dbReference>
<keyword evidence="3" id="KW-1185">Reference proteome</keyword>
<dbReference type="RefSeq" id="WP_260991668.1">
    <property type="nucleotide sequence ID" value="NZ_JAODWD010000001.1"/>
</dbReference>
<keyword evidence="1" id="KW-1133">Transmembrane helix</keyword>
<sequence length="153" mass="17227">MTSGDDGNPQTMEFYKLAVDMADKISGRRATSNSFFLTVQTAFVAVVGLAAPALESRPWWVSSVIAAAGVTISVSWWLQLRSYRDLNKAKFAVILDMESRLSEKVFTNEWKTLKEDPVESWRERYAELGLVERVIPVVFAVLYVALLLGRLLH</sequence>
<keyword evidence="1" id="KW-0812">Transmembrane</keyword>
<comment type="caution">
    <text evidence="2">The sequence shown here is derived from an EMBL/GenBank/DDBJ whole genome shotgun (WGS) entry which is preliminary data.</text>
</comment>
<proteinExistence type="predicted"/>
<reference evidence="3" key="1">
    <citation type="submission" date="2023-07" db="EMBL/GenBank/DDBJ databases">
        <authorList>
            <person name="Deng Y."/>
            <person name="Zhang Y.-Q."/>
        </authorList>
    </citation>
    <scope>NUCLEOTIDE SEQUENCE [LARGE SCALE GENOMIC DNA]</scope>
    <source>
        <strain evidence="3">CPCC 205710</strain>
    </source>
</reference>
<dbReference type="Pfam" id="PF24838">
    <property type="entry name" value="8xMP"/>
    <property type="match status" value="1"/>
</dbReference>
<feature type="transmembrane region" description="Helical" evidence="1">
    <location>
        <begin position="59"/>
        <end position="78"/>
    </location>
</feature>
<dbReference type="InterPro" id="IPR056918">
    <property type="entry name" value="8xMP"/>
</dbReference>
<protein>
    <recommendedName>
        <fullName evidence="4">SMODS and SLOG-associating 2TM effector domain-containing protein</fullName>
    </recommendedName>
</protein>
<feature type="transmembrane region" description="Helical" evidence="1">
    <location>
        <begin position="130"/>
        <end position="152"/>
    </location>
</feature>
<evidence type="ECO:0008006" key="4">
    <source>
        <dbReference type="Google" id="ProtNLM"/>
    </source>
</evidence>
<feature type="transmembrane region" description="Helical" evidence="1">
    <location>
        <begin position="34"/>
        <end position="53"/>
    </location>
</feature>
<keyword evidence="1" id="KW-0472">Membrane</keyword>
<gene>
    <name evidence="2" type="ORF">N4S67_04310</name>
</gene>
<accession>A0ABT2M897</accession>
<evidence type="ECO:0000313" key="3">
    <source>
        <dbReference type="Proteomes" id="UP001206639"/>
    </source>
</evidence>
<dbReference type="Proteomes" id="UP001206639">
    <property type="component" value="Unassembled WGS sequence"/>
</dbReference>
<name>A0ABT2M897_9MYCO</name>